<dbReference type="GO" id="GO:0051213">
    <property type="term" value="F:dioxygenase activity"/>
    <property type="evidence" value="ECO:0007669"/>
    <property type="project" value="UniProtKB-KW"/>
</dbReference>
<dbReference type="PANTHER" id="PTHR30096:SF0">
    <property type="entry name" value="4,5-DOPA DIOXYGENASE EXTRADIOL-LIKE PROTEIN"/>
    <property type="match status" value="1"/>
</dbReference>
<accession>A0A379DE04</accession>
<protein>
    <submittedName>
        <fullName evidence="2">LigB family dioxygenase</fullName>
        <ecNumber evidence="2">1.13.-.-</ecNumber>
    </submittedName>
</protein>
<evidence type="ECO:0000256" key="1">
    <source>
        <dbReference type="ARBA" id="ARBA00023002"/>
    </source>
</evidence>
<dbReference type="CDD" id="cd07363">
    <property type="entry name" value="45_DOPA_Dioxygenase"/>
    <property type="match status" value="1"/>
</dbReference>
<gene>
    <name evidence="2" type="primary">ygiD_1</name>
    <name evidence="2" type="ORF">NCTC11088_02007</name>
</gene>
<dbReference type="SUPFAM" id="SSF53213">
    <property type="entry name" value="LigB-like"/>
    <property type="match status" value="1"/>
</dbReference>
<dbReference type="EC" id="1.13.-.-" evidence="2"/>
<keyword evidence="1 2" id="KW-0560">Oxidoreductase</keyword>
<dbReference type="GO" id="GO:0008270">
    <property type="term" value="F:zinc ion binding"/>
    <property type="evidence" value="ECO:0007669"/>
    <property type="project" value="InterPro"/>
</dbReference>
<sequence length="123" mass="14103">MFPKVDIPVVQLSVNKNLSDEGYIIIDSGNVVHNLAMVEWDNEFGSEYADEFDEEVKKNILNGNYSEIMNGVKQKKNYNYAVTIREYFYPLLYVLGASTGRRVTIPNNIRNLGSMSMTSYLFE</sequence>
<dbReference type="InterPro" id="IPR014436">
    <property type="entry name" value="Extradiol_dOase_DODA"/>
</dbReference>
<proteinExistence type="predicted"/>
<name>A0A379DE04_9FIRM</name>
<dbReference type="RefSeq" id="WP_004821727.1">
    <property type="nucleotide sequence ID" value="NZ_UGTH01000001.1"/>
</dbReference>
<reference evidence="2 3" key="1">
    <citation type="submission" date="2018-06" db="EMBL/GenBank/DDBJ databases">
        <authorList>
            <consortium name="Pathogen Informatics"/>
            <person name="Doyle S."/>
        </authorList>
    </citation>
    <scope>NUCLEOTIDE SEQUENCE [LARGE SCALE GENOMIC DNA]</scope>
    <source>
        <strain evidence="2 3">NCTC11088</strain>
    </source>
</reference>
<dbReference type="Gene3D" id="3.40.830.10">
    <property type="entry name" value="LigB-like"/>
    <property type="match status" value="1"/>
</dbReference>
<dbReference type="EMBL" id="UGTH01000001">
    <property type="protein sequence ID" value="SUB76194.1"/>
    <property type="molecule type" value="Genomic_DNA"/>
</dbReference>
<evidence type="ECO:0000313" key="2">
    <source>
        <dbReference type="EMBL" id="SUB76194.1"/>
    </source>
</evidence>
<dbReference type="AlphaFoldDB" id="A0A379DE04"/>
<organism evidence="2 3">
    <name type="scientific">Peptoniphilus indolicus</name>
    <dbReference type="NCBI Taxonomy" id="33030"/>
    <lineage>
        <taxon>Bacteria</taxon>
        <taxon>Bacillati</taxon>
        <taxon>Bacillota</taxon>
        <taxon>Tissierellia</taxon>
        <taxon>Tissierellales</taxon>
        <taxon>Peptoniphilaceae</taxon>
        <taxon>Peptoniphilus</taxon>
    </lineage>
</organism>
<keyword evidence="2" id="KW-0223">Dioxygenase</keyword>
<evidence type="ECO:0000313" key="3">
    <source>
        <dbReference type="Proteomes" id="UP000254777"/>
    </source>
</evidence>
<dbReference type="PANTHER" id="PTHR30096">
    <property type="entry name" value="4,5-DOPA DIOXYGENASE EXTRADIOL-LIKE PROTEIN"/>
    <property type="match status" value="1"/>
</dbReference>
<dbReference type="Proteomes" id="UP000254777">
    <property type="component" value="Unassembled WGS sequence"/>
</dbReference>